<dbReference type="GO" id="GO:0047527">
    <property type="term" value="F:2,3-dihydroxybenzoate-serine ligase activity"/>
    <property type="evidence" value="ECO:0007669"/>
    <property type="project" value="TreeGrafter"/>
</dbReference>
<comment type="caution">
    <text evidence="6">The sequence shown here is derived from an EMBL/GenBank/DDBJ whole genome shotgun (WGS) entry which is preliminary data.</text>
</comment>
<dbReference type="Gene3D" id="3.30.300.30">
    <property type="match status" value="2"/>
</dbReference>
<dbReference type="InterPro" id="IPR036736">
    <property type="entry name" value="ACP-like_sf"/>
</dbReference>
<dbReference type="InterPro" id="IPR020845">
    <property type="entry name" value="AMP-binding_CS"/>
</dbReference>
<dbReference type="Proteomes" id="UP000033452">
    <property type="component" value="Unassembled WGS sequence"/>
</dbReference>
<dbReference type="InterPro" id="IPR009081">
    <property type="entry name" value="PP-bd_ACP"/>
</dbReference>
<reference evidence="6 7" key="1">
    <citation type="journal article" date="2015" name="BMC Genomics">
        <title>Genome mining reveals unlocked bioactive potential of marine Gram-negative bacteria.</title>
        <authorList>
            <person name="Machado H."/>
            <person name="Sonnenschein E.C."/>
            <person name="Melchiorsen J."/>
            <person name="Gram L."/>
        </authorList>
    </citation>
    <scope>NUCLEOTIDE SEQUENCE [LARGE SCALE GENOMIC DNA]</scope>
    <source>
        <strain evidence="6 7">S2471</strain>
    </source>
</reference>
<dbReference type="PROSITE" id="PS00455">
    <property type="entry name" value="AMP_BINDING"/>
    <property type="match status" value="2"/>
</dbReference>
<dbReference type="Pfam" id="PF00501">
    <property type="entry name" value="AMP-binding"/>
    <property type="match status" value="2"/>
</dbReference>
<comment type="cofactor">
    <cofactor evidence="1">
        <name>pantetheine 4'-phosphate</name>
        <dbReference type="ChEBI" id="CHEBI:47942"/>
    </cofactor>
</comment>
<proteinExistence type="inferred from homology"/>
<dbReference type="Gene3D" id="3.30.559.30">
    <property type="entry name" value="Nonribosomal peptide synthetase, condensation domain"/>
    <property type="match status" value="2"/>
</dbReference>
<dbReference type="PATRIC" id="fig|43658.5.peg.1328"/>
<gene>
    <name evidence="6" type="ORF">TW77_06315</name>
</gene>
<dbReference type="PROSITE" id="PS50075">
    <property type="entry name" value="CARRIER"/>
    <property type="match status" value="2"/>
</dbReference>
<name>A0A0F4QX14_9GAMM</name>
<dbReference type="GO" id="GO:0005829">
    <property type="term" value="C:cytosol"/>
    <property type="evidence" value="ECO:0007669"/>
    <property type="project" value="TreeGrafter"/>
</dbReference>
<dbReference type="InterPro" id="IPR020806">
    <property type="entry name" value="PKS_PP-bd"/>
</dbReference>
<dbReference type="PROSITE" id="PS00012">
    <property type="entry name" value="PHOSPHOPANTETHEINE"/>
    <property type="match status" value="2"/>
</dbReference>
<dbReference type="EMBL" id="JXYA01000011">
    <property type="protein sequence ID" value="KJZ11132.1"/>
    <property type="molecule type" value="Genomic_DNA"/>
</dbReference>
<dbReference type="InterPro" id="IPR000873">
    <property type="entry name" value="AMP-dep_synth/lig_dom"/>
</dbReference>
<dbReference type="CDD" id="cd05930">
    <property type="entry name" value="A_NRPS"/>
    <property type="match status" value="2"/>
</dbReference>
<dbReference type="Pfam" id="PF00550">
    <property type="entry name" value="PP-binding"/>
    <property type="match status" value="2"/>
</dbReference>
<evidence type="ECO:0000256" key="2">
    <source>
        <dbReference type="ARBA" id="ARBA00006432"/>
    </source>
</evidence>
<dbReference type="SUPFAM" id="SSF56801">
    <property type="entry name" value="Acetyl-CoA synthetase-like"/>
    <property type="match status" value="2"/>
</dbReference>
<dbReference type="FunFam" id="3.30.300.30:FF:000010">
    <property type="entry name" value="Enterobactin synthetase component F"/>
    <property type="match status" value="1"/>
</dbReference>
<feature type="domain" description="Carrier" evidence="5">
    <location>
        <begin position="1037"/>
        <end position="1114"/>
    </location>
</feature>
<evidence type="ECO:0000313" key="7">
    <source>
        <dbReference type="Proteomes" id="UP000033452"/>
    </source>
</evidence>
<protein>
    <recommendedName>
        <fullName evidence="5">Carrier domain-containing protein</fullName>
    </recommendedName>
</protein>
<dbReference type="Gene3D" id="2.30.38.10">
    <property type="entry name" value="Luciferase, Domain 3"/>
    <property type="match status" value="2"/>
</dbReference>
<dbReference type="Gene3D" id="1.10.1200.10">
    <property type="entry name" value="ACP-like"/>
    <property type="match status" value="2"/>
</dbReference>
<dbReference type="GO" id="GO:0031177">
    <property type="term" value="F:phosphopantetheine binding"/>
    <property type="evidence" value="ECO:0007669"/>
    <property type="project" value="InterPro"/>
</dbReference>
<dbReference type="FunFam" id="1.10.1200.10:FF:000005">
    <property type="entry name" value="Nonribosomal peptide synthetase 1"/>
    <property type="match status" value="1"/>
</dbReference>
<dbReference type="SMART" id="SM01294">
    <property type="entry name" value="PKS_PP_betabranch"/>
    <property type="match status" value="1"/>
</dbReference>
<evidence type="ECO:0000313" key="6">
    <source>
        <dbReference type="EMBL" id="KJZ11132.1"/>
    </source>
</evidence>
<dbReference type="SMART" id="SM00823">
    <property type="entry name" value="PKS_PP"/>
    <property type="match status" value="2"/>
</dbReference>
<dbReference type="InterPro" id="IPR025110">
    <property type="entry name" value="AMP-bd_C"/>
</dbReference>
<dbReference type="RefSeq" id="WP_046004124.1">
    <property type="nucleotide sequence ID" value="NZ_JXYA01000011.1"/>
</dbReference>
<dbReference type="InterPro" id="IPR045851">
    <property type="entry name" value="AMP-bd_C_sf"/>
</dbReference>
<dbReference type="SUPFAM" id="SSF47336">
    <property type="entry name" value="ACP-like"/>
    <property type="match status" value="2"/>
</dbReference>
<dbReference type="PANTHER" id="PTHR45527:SF1">
    <property type="entry name" value="FATTY ACID SYNTHASE"/>
    <property type="match status" value="1"/>
</dbReference>
<keyword evidence="3" id="KW-0596">Phosphopantetheine</keyword>
<dbReference type="InterPro" id="IPR010071">
    <property type="entry name" value="AA_adenyl_dom"/>
</dbReference>
<dbReference type="CDD" id="cd19531">
    <property type="entry name" value="LCL_NRPS-like"/>
    <property type="match status" value="2"/>
</dbReference>
<dbReference type="InterPro" id="IPR006162">
    <property type="entry name" value="Ppantetheine_attach_site"/>
</dbReference>
<dbReference type="Gene3D" id="3.30.559.10">
    <property type="entry name" value="Chloramphenicol acetyltransferase-like domain"/>
    <property type="match status" value="2"/>
</dbReference>
<dbReference type="PANTHER" id="PTHR45527">
    <property type="entry name" value="NONRIBOSOMAL PEPTIDE SYNTHETASE"/>
    <property type="match status" value="1"/>
</dbReference>
<evidence type="ECO:0000256" key="3">
    <source>
        <dbReference type="ARBA" id="ARBA00022450"/>
    </source>
</evidence>
<organism evidence="6 7">
    <name type="scientific">Pseudoalteromonas rubra</name>
    <dbReference type="NCBI Taxonomy" id="43658"/>
    <lineage>
        <taxon>Bacteria</taxon>
        <taxon>Pseudomonadati</taxon>
        <taxon>Pseudomonadota</taxon>
        <taxon>Gammaproteobacteria</taxon>
        <taxon>Alteromonadales</taxon>
        <taxon>Pseudoalteromonadaceae</taxon>
        <taxon>Pseudoalteromonas</taxon>
    </lineage>
</organism>
<feature type="domain" description="Carrier" evidence="5">
    <location>
        <begin position="2119"/>
        <end position="2196"/>
    </location>
</feature>
<accession>A0A0F4QX14</accession>
<dbReference type="GO" id="GO:0009366">
    <property type="term" value="C:enterobactin synthetase complex"/>
    <property type="evidence" value="ECO:0007669"/>
    <property type="project" value="TreeGrafter"/>
</dbReference>
<dbReference type="SUPFAM" id="SSF52777">
    <property type="entry name" value="CoA-dependent acyltransferases"/>
    <property type="match status" value="4"/>
</dbReference>
<dbReference type="NCBIfam" id="NF003417">
    <property type="entry name" value="PRK04813.1"/>
    <property type="match status" value="2"/>
</dbReference>
<dbReference type="GO" id="GO:0009239">
    <property type="term" value="P:enterobactin biosynthetic process"/>
    <property type="evidence" value="ECO:0007669"/>
    <property type="project" value="TreeGrafter"/>
</dbReference>
<keyword evidence="4" id="KW-0597">Phosphoprotein</keyword>
<dbReference type="Pfam" id="PF00668">
    <property type="entry name" value="Condensation"/>
    <property type="match status" value="2"/>
</dbReference>
<dbReference type="InterPro" id="IPR023213">
    <property type="entry name" value="CAT-like_dom_sf"/>
</dbReference>
<sequence>MKNNNVSNASDKRQQLIQLLAQKKKKELAESKKIKVAAQSAAYPLSYSQQRLWFMDKLQGSSAEYNVQSVFRVRGVLDLEQVEWAIAEIVKRHAILRTNYIETGEGVFQAPAHTFNFKIARHDLTDCDRDTQSVRLAQLVQADLNMPFNLQQDLMIRAMYVHCDAVEPGGVLIFNLHHIACDGWSMDILTKEFFALYQAFDDKAAGEFEPLAIQYTDYACWQKDWLDSDKLEQQLAYWQKQLADVTPVHSLPLDRPRPETKSHEGAKVTQTLSATVGTGLNKLANKLNLTPFMLVHGALALVFARHSRNTDVVIGTPLANRSQPELNNLIGFFVNTLVLRVNTDHARLSDYFEHVRQTHIAGQANQDVPFDQLIESLNIPRTLSHHPLVEIVMTFDSAGPASESICVGDVEFEYMPGNFTLAQSDFEIDVRLNEAGVDVNWTYDKALFSSERVAQLNAHYCHVLSQLALLADAAQIDAVELNAVTLSSQDETEYLLTAHNQTQAEVPATKCIHQLFEQQVKLTPNNLAAQHQHSEISYRTLNEKANRFADCLINMEIGAGDYIGIYLNNSIEMLIAVLGVLKSGAAYVALDPSNPAARIKSIMQDTDLELVVLTSDLLADFSIKGADILLMDEALTDADWFDEYDTHDPQQTQDPAETAYVLYTSGSTGKPKGVVVSHANVVNYLDYAAKQYLEAELLGAVVTTPLSFDATITSLLTPLCKGKTVALLAPLKEDLTPVLNYLTSTQPWLFKLTPAHLNLLNFRLVEHQAVDTRHVMVLGGEKLPVACVHQWKTAFFPRAVFINEYGPTEATVGCSVFRVEALGDLDLSRDSVPIGKPIQNAQLYVLDGDARLAPKFAVGELYIGGDGLADKYLGQATLTAQRFIQNPYFDPSDPNSSERLYKTGDLVRYLADENLEFIGRIDEQVKVRGYRIELGEIEHHINQIATVDSAVVSVKGKETGDEKLVAYIRLADPVQGESEQAQQLKAIKQAVSQQLPDYMTPSAFVVIDSWPVTSNGKLNRAALPEPDGAILQGQYHAPETELERQLVALWADVLKLAPQTLSATANFFDLGGHSLLVIKMITAVRAQFGVELTVKSVFDHQELRQLAAFIEKSAPIDQRPEITRIDRDSGPLPLSFAQQRLWFIDQLQGGSPEYNMPMAFEVDAQFDADAAELALIRVIARHEPLRTVFSEGADGAYQDVRHDFNFTLERVDLRHLDAAAQQQEIERALREDSEQAFDLSRDLMVRARYLMCSERRSILMFNMHHIASDGWSLGILAEEFVLQYQAARAGQADPLPALAVQYADFAHWQRLYLSGEKLKTQEEYWRKQLAGVPAMHSLPLSRPRPQHSSNECGLLSKPLAPALVEAIEACAAANKMTPFMLMHSALALVLSRHSNNKDIVIGTPVANRLQAELEPLIGFFVNTLVLRVNTGHGDVAGYLAHVRDVHLGAQANQDIPFEQVVELSNLPRNTQHTPLFQIMFSMDLSTESDVQHRDAGLTPLNTQNSGVQFDLDITLSQTNGHMQLTWMYDRDLFDKVYIQSLHTHLETLLEGLSSQQNTSLGAVNMLPKAEVAQLTKMSASAWVAYPQDVQIHHLIEHYAQSTPDATAVVFEQDRLSYRQLNERANQLARLICQCCDQPQGVTKDTLVALYLEKSTDMVISMLAVLKSGAAYVPISTDYPVERVQFILRDTAAPLLITHNRYALEELAPGLVLPEVLYLDSSQSLQELDKANLALDIEHSALAYVNYTSGTTGQPKGVMVEHQHIAGRYFAWQQAYRLKDQPGVHLQMAGFGFDVCTGDFVRALCSGGCLVLCAKDCLLDPERLWGLMLEHEVNFAEFVPATLLSLCNYLNEVALPFPPLTHLVVGSDSWNMDDHSRVQQILPADCRLINSYGLTECTVDSSYFVSEQQVEPGAKANIGVAFDNVHLYVLNEAMQLAPLGVEGELYVGGVGVARGYLNRPELTEKAFLANALCSDEGVLSLCPTLYKTGDLVKRNAQGQLELIGRKDEQVKIRGHRVELGEIEQTLLGSNKVQSCVVKVQGDERGHKHLVAYIRPAHNPAFDQAQCSKALKHQLSQVLPDYMTPTFYVFVEQWPLSPNGKIDKAALPATSLDLTTQTYIAPVGEVEQKLTQIWSNVLGLAPAQISTASNFFELGGHSLLIMKLATEIQLQFSNKMSVKSLFLMNSLSEMADEIERLEAIRLLDSKIEASADVEEFSF</sequence>
<dbReference type="NCBIfam" id="TIGR01733">
    <property type="entry name" value="AA-adenyl-dom"/>
    <property type="match status" value="2"/>
</dbReference>
<evidence type="ECO:0000256" key="1">
    <source>
        <dbReference type="ARBA" id="ARBA00001957"/>
    </source>
</evidence>
<comment type="similarity">
    <text evidence="2">Belongs to the ATP-dependent AMP-binding enzyme family.</text>
</comment>
<dbReference type="GO" id="GO:0043041">
    <property type="term" value="P:amino acid activation for nonribosomal peptide biosynthetic process"/>
    <property type="evidence" value="ECO:0007669"/>
    <property type="project" value="TreeGrafter"/>
</dbReference>
<keyword evidence="7" id="KW-1185">Reference proteome</keyword>
<dbReference type="OrthoDB" id="9757559at2"/>
<evidence type="ECO:0000256" key="4">
    <source>
        <dbReference type="ARBA" id="ARBA00022553"/>
    </source>
</evidence>
<dbReference type="FunFam" id="3.40.50.980:FF:000001">
    <property type="entry name" value="Non-ribosomal peptide synthetase"/>
    <property type="match status" value="2"/>
</dbReference>
<dbReference type="Pfam" id="PF13193">
    <property type="entry name" value="AMP-binding_C"/>
    <property type="match status" value="2"/>
</dbReference>
<dbReference type="Gene3D" id="3.40.50.980">
    <property type="match status" value="4"/>
</dbReference>
<evidence type="ECO:0000259" key="5">
    <source>
        <dbReference type="PROSITE" id="PS50075"/>
    </source>
</evidence>
<dbReference type="InterPro" id="IPR001242">
    <property type="entry name" value="Condensation_dom"/>
</dbReference>
<dbReference type="FunFam" id="3.30.300.30:FF:000015">
    <property type="entry name" value="Nonribosomal peptide synthase SidD"/>
    <property type="match status" value="1"/>
</dbReference>